<sequence length="395" mass="44978">MTDVPFGKQFRETYFTSLSPDLIPVNHGSSGAIPTPVAESYIRKFQSVNQFPDKFFRIEKEKAYVDSLKCVAEVFSCDYHDLALLDNATTAVNTVLRGLSFQPGDVFVYHNTCFGACKETMKYMEANHGIKLVEIELLYPITQKEIVAKFREVFEKYLPKLCLFDVISSMPAMLLPYLELAKLCKDFNVLSLVDGSHSVGTINPDLSALQPDFFVSLLHKWYFVPRPCCVMSINPIHHASIQPFPVYKYTTGGDSTLIDKFSFWTSRNHIPIAIIPEVHKFRNEVCRGELQIYEYCHELAVKVGKLLSERWGTSYLSNELQITTMVNVEVPFEVGDNWKDIEGQITPELVDKNAFIPLVVHNGKLYARFSAQIYTELDDFSKAGEVLMAVLDRFK</sequence>
<dbReference type="AlphaFoldDB" id="A0A367XUG8"/>
<evidence type="ECO:0000259" key="2">
    <source>
        <dbReference type="Pfam" id="PF00266"/>
    </source>
</evidence>
<dbReference type="OrthoDB" id="5978656at2759"/>
<accession>A0A367XUG8</accession>
<dbReference type="Pfam" id="PF00266">
    <property type="entry name" value="Aminotran_5"/>
    <property type="match status" value="1"/>
</dbReference>
<dbReference type="InterPro" id="IPR015421">
    <property type="entry name" value="PyrdxlP-dep_Trfase_major"/>
</dbReference>
<dbReference type="SUPFAM" id="SSF53383">
    <property type="entry name" value="PLP-dependent transferases"/>
    <property type="match status" value="1"/>
</dbReference>
<keyword evidence="3" id="KW-0456">Lyase</keyword>
<comment type="caution">
    <text evidence="3">The sequence shown here is derived from an EMBL/GenBank/DDBJ whole genome shotgun (WGS) entry which is preliminary data.</text>
</comment>
<organism evidence="3 4">
    <name type="scientific">Candida viswanathii</name>
    <dbReference type="NCBI Taxonomy" id="5486"/>
    <lineage>
        <taxon>Eukaryota</taxon>
        <taxon>Fungi</taxon>
        <taxon>Dikarya</taxon>
        <taxon>Ascomycota</taxon>
        <taxon>Saccharomycotina</taxon>
        <taxon>Pichiomycetes</taxon>
        <taxon>Debaryomycetaceae</taxon>
        <taxon>Candida/Lodderomyces clade</taxon>
        <taxon>Candida</taxon>
    </lineage>
</organism>
<keyword evidence="4" id="KW-1185">Reference proteome</keyword>
<protein>
    <submittedName>
        <fullName evidence="3">Hercynylcysteine sulfoxide lyase</fullName>
    </submittedName>
</protein>
<dbReference type="GO" id="GO:0016829">
    <property type="term" value="F:lyase activity"/>
    <property type="evidence" value="ECO:0007669"/>
    <property type="project" value="UniProtKB-KW"/>
</dbReference>
<dbReference type="Proteomes" id="UP000253472">
    <property type="component" value="Unassembled WGS sequence"/>
</dbReference>
<dbReference type="InterPro" id="IPR015424">
    <property type="entry name" value="PyrdxlP-dep_Trfase"/>
</dbReference>
<evidence type="ECO:0000256" key="1">
    <source>
        <dbReference type="ARBA" id="ARBA00022898"/>
    </source>
</evidence>
<gene>
    <name evidence="3" type="primary">egt-2_0</name>
    <name evidence="3" type="ORF">Cantr_04917</name>
</gene>
<evidence type="ECO:0000313" key="3">
    <source>
        <dbReference type="EMBL" id="RCK56452.1"/>
    </source>
</evidence>
<keyword evidence="1" id="KW-0663">Pyridoxal phosphate</keyword>
<proteinExistence type="predicted"/>
<reference evidence="3 4" key="1">
    <citation type="submission" date="2018-06" db="EMBL/GenBank/DDBJ databases">
        <title>Whole genome sequencing of Candida tropicalis (genome annotated by CSBL at Korea University).</title>
        <authorList>
            <person name="Ahn J."/>
        </authorList>
    </citation>
    <scope>NUCLEOTIDE SEQUENCE [LARGE SCALE GENOMIC DNA]</scope>
    <source>
        <strain evidence="3 4">ATCC 20962</strain>
    </source>
</reference>
<dbReference type="STRING" id="5486.A0A367XUG8"/>
<feature type="domain" description="Aminotransferase class V" evidence="2">
    <location>
        <begin position="62"/>
        <end position="222"/>
    </location>
</feature>
<dbReference type="Gene3D" id="3.40.640.10">
    <property type="entry name" value="Type I PLP-dependent aspartate aminotransferase-like (Major domain)"/>
    <property type="match status" value="1"/>
</dbReference>
<evidence type="ECO:0000313" key="4">
    <source>
        <dbReference type="Proteomes" id="UP000253472"/>
    </source>
</evidence>
<dbReference type="EMBL" id="QLNQ01000029">
    <property type="protein sequence ID" value="RCK56452.1"/>
    <property type="molecule type" value="Genomic_DNA"/>
</dbReference>
<dbReference type="InterPro" id="IPR000192">
    <property type="entry name" value="Aminotrans_V_dom"/>
</dbReference>
<dbReference type="PANTHER" id="PTHR43092">
    <property type="entry name" value="L-CYSTEINE DESULFHYDRASE"/>
    <property type="match status" value="1"/>
</dbReference>
<dbReference type="PANTHER" id="PTHR43092:SF2">
    <property type="entry name" value="HERCYNYLCYSTEINE SULFOXIDE LYASE"/>
    <property type="match status" value="1"/>
</dbReference>
<name>A0A367XUG8_9ASCO</name>